<protein>
    <submittedName>
        <fullName evidence="2">Uncharacterized protein</fullName>
    </submittedName>
</protein>
<gene>
    <name evidence="2" type="ORF">D623_10010536</name>
</gene>
<feature type="region of interest" description="Disordered" evidence="1">
    <location>
        <begin position="87"/>
        <end position="108"/>
    </location>
</feature>
<evidence type="ECO:0000313" key="3">
    <source>
        <dbReference type="Proteomes" id="UP000052978"/>
    </source>
</evidence>
<dbReference type="EMBL" id="KE164173">
    <property type="protein sequence ID" value="EPQ15757.1"/>
    <property type="molecule type" value="Genomic_DNA"/>
</dbReference>
<accession>S7Q4G4</accession>
<proteinExistence type="predicted"/>
<dbReference type="AlphaFoldDB" id="S7Q4G4"/>
<keyword evidence="3" id="KW-1185">Reference proteome</keyword>
<name>S7Q4G4_MYOBR</name>
<evidence type="ECO:0000313" key="2">
    <source>
        <dbReference type="EMBL" id="EPQ15757.1"/>
    </source>
</evidence>
<evidence type="ECO:0000256" key="1">
    <source>
        <dbReference type="SAM" id="MobiDB-lite"/>
    </source>
</evidence>
<sequence length="205" mass="22048">MDPEGEPCRFHQPLAWECTTVSPAPLASPRRWTRSCSRKAAPEGHSFPPAHKAAASFGSFCGLGLLFLSTVVRKPLPQKASSGGLVCRGDAFRAPGESHPTPRDQEWSHQPGLPFQLLAASGQALHLSVPFHRDLSRKAERSGSVVPVATVIANILANPPTPHTLEALKGAPSTLFFPRSQDQMQPMSTPLLRFSQDKGPPGHIS</sequence>
<reference evidence="2 3" key="1">
    <citation type="journal article" date="2013" name="Nat. Commun.">
        <title>Genome analysis reveals insights into physiology and longevity of the Brandt's bat Myotis brandtii.</title>
        <authorList>
            <person name="Seim I."/>
            <person name="Fang X."/>
            <person name="Xiong Z."/>
            <person name="Lobanov A.V."/>
            <person name="Huang Z."/>
            <person name="Ma S."/>
            <person name="Feng Y."/>
            <person name="Turanov A.A."/>
            <person name="Zhu Y."/>
            <person name="Lenz T.L."/>
            <person name="Gerashchenko M.V."/>
            <person name="Fan D."/>
            <person name="Hee Yim S."/>
            <person name="Yao X."/>
            <person name="Jordan D."/>
            <person name="Xiong Y."/>
            <person name="Ma Y."/>
            <person name="Lyapunov A.N."/>
            <person name="Chen G."/>
            <person name="Kulakova O.I."/>
            <person name="Sun Y."/>
            <person name="Lee S.G."/>
            <person name="Bronson R.T."/>
            <person name="Moskalev A.A."/>
            <person name="Sunyaev S.R."/>
            <person name="Zhang G."/>
            <person name="Krogh A."/>
            <person name="Wang J."/>
            <person name="Gladyshev V.N."/>
        </authorList>
    </citation>
    <scope>NUCLEOTIDE SEQUENCE [LARGE SCALE GENOMIC DNA]</scope>
</reference>
<organism evidence="2 3">
    <name type="scientific">Myotis brandtii</name>
    <name type="common">Brandt's bat</name>
    <dbReference type="NCBI Taxonomy" id="109478"/>
    <lineage>
        <taxon>Eukaryota</taxon>
        <taxon>Metazoa</taxon>
        <taxon>Chordata</taxon>
        <taxon>Craniata</taxon>
        <taxon>Vertebrata</taxon>
        <taxon>Euteleostomi</taxon>
        <taxon>Mammalia</taxon>
        <taxon>Eutheria</taxon>
        <taxon>Laurasiatheria</taxon>
        <taxon>Chiroptera</taxon>
        <taxon>Yangochiroptera</taxon>
        <taxon>Vespertilionidae</taxon>
        <taxon>Myotis</taxon>
    </lineage>
</organism>
<dbReference type="Proteomes" id="UP000052978">
    <property type="component" value="Unassembled WGS sequence"/>
</dbReference>